<dbReference type="PANTHER" id="PTHR38118">
    <property type="entry name" value="ANCHORED CELL WALL PROTEIN 11-RELATED"/>
    <property type="match status" value="1"/>
</dbReference>
<comment type="caution">
    <text evidence="5">The sequence shown here is derived from an EMBL/GenBank/DDBJ whole genome shotgun (WGS) entry which is preliminary data.</text>
</comment>
<feature type="domain" description="DUF7707" evidence="4">
    <location>
        <begin position="21"/>
        <end position="125"/>
    </location>
</feature>
<reference evidence="5 6" key="1">
    <citation type="submission" date="2017-10" db="EMBL/GenBank/DDBJ databases">
        <title>Comparative genomics in systemic dimorphic fungi from Ajellomycetaceae.</title>
        <authorList>
            <person name="Munoz J.F."/>
            <person name="Mcewen J.G."/>
            <person name="Clay O.K."/>
            <person name="Cuomo C.A."/>
        </authorList>
    </citation>
    <scope>NUCLEOTIDE SEQUENCE [LARGE SCALE GENOMIC DNA]</scope>
    <source>
        <strain evidence="5 6">UAMH7299</strain>
    </source>
</reference>
<keyword evidence="2" id="KW-0812">Transmembrane</keyword>
<protein>
    <recommendedName>
        <fullName evidence="4">DUF7707 domain-containing protein</fullName>
    </recommendedName>
</protein>
<dbReference type="OrthoDB" id="2439692at2759"/>
<gene>
    <name evidence="5" type="ORF">AJ80_05217</name>
</gene>
<sequence length="198" mass="20777">MHFPTVILALASLASLGRSQVVDPEDISEGTRLQWCVSQTESCPLICLQLPNTDGEPSSNDCDYETLSFSCVCSNGLTPNASEYSQTIPYFTCSERNNRCVVNCNGDPTCQTECRTKNPCGAQSPKRVNVTSTTTTTGPTGSSTSKPSDAVYTGLGDGSASEGDSDENAAMRTAVELGQVYGFGVVAAGFLAGFAILL</sequence>
<evidence type="ECO:0000256" key="2">
    <source>
        <dbReference type="SAM" id="Phobius"/>
    </source>
</evidence>
<feature type="signal peptide" evidence="3">
    <location>
        <begin position="1"/>
        <end position="19"/>
    </location>
</feature>
<feature type="region of interest" description="Disordered" evidence="1">
    <location>
        <begin position="119"/>
        <end position="167"/>
    </location>
</feature>
<evidence type="ECO:0000313" key="5">
    <source>
        <dbReference type="EMBL" id="PGH16367.1"/>
    </source>
</evidence>
<keyword evidence="2" id="KW-0472">Membrane</keyword>
<organism evidence="5 6">
    <name type="scientific">Polytolypa hystricis (strain UAMH7299)</name>
    <dbReference type="NCBI Taxonomy" id="1447883"/>
    <lineage>
        <taxon>Eukaryota</taxon>
        <taxon>Fungi</taxon>
        <taxon>Dikarya</taxon>
        <taxon>Ascomycota</taxon>
        <taxon>Pezizomycotina</taxon>
        <taxon>Eurotiomycetes</taxon>
        <taxon>Eurotiomycetidae</taxon>
        <taxon>Onygenales</taxon>
        <taxon>Onygenales incertae sedis</taxon>
        <taxon>Polytolypa</taxon>
    </lineage>
</organism>
<dbReference type="InterPro" id="IPR056124">
    <property type="entry name" value="DUF7707"/>
</dbReference>
<feature type="chain" id="PRO_5012428385" description="DUF7707 domain-containing protein" evidence="3">
    <location>
        <begin position="20"/>
        <end position="198"/>
    </location>
</feature>
<dbReference type="Pfam" id="PF24808">
    <property type="entry name" value="DUF7707"/>
    <property type="match status" value="1"/>
</dbReference>
<keyword evidence="3" id="KW-0732">Signal</keyword>
<keyword evidence="6" id="KW-1185">Reference proteome</keyword>
<evidence type="ECO:0000259" key="4">
    <source>
        <dbReference type="Pfam" id="PF24808"/>
    </source>
</evidence>
<evidence type="ECO:0000313" key="6">
    <source>
        <dbReference type="Proteomes" id="UP000224634"/>
    </source>
</evidence>
<dbReference type="Proteomes" id="UP000224634">
    <property type="component" value="Unassembled WGS sequence"/>
</dbReference>
<evidence type="ECO:0000256" key="3">
    <source>
        <dbReference type="SAM" id="SignalP"/>
    </source>
</evidence>
<name>A0A2B7Y6Y4_POLH7</name>
<feature type="transmembrane region" description="Helical" evidence="2">
    <location>
        <begin position="180"/>
        <end position="197"/>
    </location>
</feature>
<proteinExistence type="predicted"/>
<dbReference type="PANTHER" id="PTHR38118:SF2">
    <property type="entry name" value="CDP-ALCOHOL PHOSPHATIDYLTRANSFERASE PROTEIN"/>
    <property type="match status" value="1"/>
</dbReference>
<accession>A0A2B7Y6Y4</accession>
<feature type="compositionally biased region" description="Low complexity" evidence="1">
    <location>
        <begin position="131"/>
        <end position="148"/>
    </location>
</feature>
<dbReference type="AlphaFoldDB" id="A0A2B7Y6Y4"/>
<evidence type="ECO:0000256" key="1">
    <source>
        <dbReference type="SAM" id="MobiDB-lite"/>
    </source>
</evidence>
<keyword evidence="2" id="KW-1133">Transmembrane helix</keyword>
<dbReference type="EMBL" id="PDNA01000074">
    <property type="protein sequence ID" value="PGH16367.1"/>
    <property type="molecule type" value="Genomic_DNA"/>
</dbReference>